<evidence type="ECO:0000256" key="3">
    <source>
        <dbReference type="PIRNR" id="PIRNR029218"/>
    </source>
</evidence>
<comment type="similarity">
    <text evidence="1 3">Belongs to the RelE toxin family.</text>
</comment>
<evidence type="ECO:0000256" key="1">
    <source>
        <dbReference type="ARBA" id="ARBA00006226"/>
    </source>
</evidence>
<dbReference type="AlphaFoldDB" id="A0A363UKS7"/>
<dbReference type="InterPro" id="IPR007712">
    <property type="entry name" value="RelE/ParE_toxin"/>
</dbReference>
<accession>A0A363UKS7</accession>
<dbReference type="Proteomes" id="UP000251800">
    <property type="component" value="Unassembled WGS sequence"/>
</dbReference>
<evidence type="ECO:0000256" key="2">
    <source>
        <dbReference type="ARBA" id="ARBA00022649"/>
    </source>
</evidence>
<dbReference type="Gene3D" id="3.30.2310.20">
    <property type="entry name" value="RelE-like"/>
    <property type="match status" value="1"/>
</dbReference>
<organism evidence="4 5">
    <name type="scientific">Abyssibacter profundi</name>
    <dbReference type="NCBI Taxonomy" id="2182787"/>
    <lineage>
        <taxon>Bacteria</taxon>
        <taxon>Pseudomonadati</taxon>
        <taxon>Pseudomonadota</taxon>
        <taxon>Gammaproteobacteria</taxon>
        <taxon>Chromatiales</taxon>
        <taxon>Oceanococcaceae</taxon>
        <taxon>Abyssibacter</taxon>
    </lineage>
</organism>
<proteinExistence type="inferred from homology"/>
<dbReference type="InterPro" id="IPR051803">
    <property type="entry name" value="TA_system_RelE-like_toxin"/>
</dbReference>
<dbReference type="SUPFAM" id="SSF143011">
    <property type="entry name" value="RelE-like"/>
    <property type="match status" value="1"/>
</dbReference>
<evidence type="ECO:0000313" key="4">
    <source>
        <dbReference type="EMBL" id="PWN56036.1"/>
    </source>
</evidence>
<dbReference type="PIRSF" id="PIRSF029218">
    <property type="entry name" value="ParE"/>
    <property type="match status" value="1"/>
</dbReference>
<dbReference type="PANTHER" id="PTHR33755:SF9">
    <property type="entry name" value="TOXIN PARE1"/>
    <property type="match status" value="1"/>
</dbReference>
<dbReference type="InterPro" id="IPR035093">
    <property type="entry name" value="RelE/ParE_toxin_dom_sf"/>
</dbReference>
<gene>
    <name evidence="4" type="ORF">DEH80_09490</name>
</gene>
<name>A0A363UKS7_9GAMM</name>
<sequence>MTGNSLSVSLRPLAVADLEDIWRHTAQSRNVDQADNYLDQIEQRLALLAENPPLGTDYSHVGPGVQRYQVGRHGVFYRTDENQLVVIRVMHDRMDAPRRLSDNE</sequence>
<comment type="caution">
    <text evidence="4">The sequence shown here is derived from an EMBL/GenBank/DDBJ whole genome shotgun (WGS) entry which is preliminary data.</text>
</comment>
<reference evidence="4 5" key="1">
    <citation type="submission" date="2018-05" db="EMBL/GenBank/DDBJ databases">
        <title>Abyssibacter profundi OUC007T gen. nov., sp. nov, a marine bacterium isolated from seawater of the Mariana Trench.</title>
        <authorList>
            <person name="Zhou S."/>
        </authorList>
    </citation>
    <scope>NUCLEOTIDE SEQUENCE [LARGE SCALE GENOMIC DNA]</scope>
    <source>
        <strain evidence="4 5">OUC007</strain>
    </source>
</reference>
<keyword evidence="5" id="KW-1185">Reference proteome</keyword>
<dbReference type="RefSeq" id="WP_109720252.1">
    <property type="nucleotide sequence ID" value="NZ_QEQK01000007.1"/>
</dbReference>
<evidence type="ECO:0000313" key="5">
    <source>
        <dbReference type="Proteomes" id="UP000251800"/>
    </source>
</evidence>
<dbReference type="EMBL" id="QEQK01000007">
    <property type="protein sequence ID" value="PWN56036.1"/>
    <property type="molecule type" value="Genomic_DNA"/>
</dbReference>
<keyword evidence="2" id="KW-1277">Toxin-antitoxin system</keyword>
<dbReference type="OrthoDB" id="516834at2"/>
<dbReference type="PANTHER" id="PTHR33755">
    <property type="entry name" value="TOXIN PARE1-RELATED"/>
    <property type="match status" value="1"/>
</dbReference>
<dbReference type="Pfam" id="PF05016">
    <property type="entry name" value="ParE_toxin"/>
    <property type="match status" value="1"/>
</dbReference>
<protein>
    <recommendedName>
        <fullName evidence="3">Toxin</fullName>
    </recommendedName>
</protein>
<dbReference type="InterPro" id="IPR028344">
    <property type="entry name" value="ParE1/4"/>
</dbReference>